<name>A0A0H2RR00_9AGAM</name>
<dbReference type="InParanoid" id="A0A0H2RR00"/>
<protein>
    <submittedName>
        <fullName evidence="1">Uncharacterized protein</fullName>
    </submittedName>
</protein>
<gene>
    <name evidence="1" type="ORF">SCHPADRAFT_894815</name>
</gene>
<organism evidence="1 2">
    <name type="scientific">Schizopora paradoxa</name>
    <dbReference type="NCBI Taxonomy" id="27342"/>
    <lineage>
        <taxon>Eukaryota</taxon>
        <taxon>Fungi</taxon>
        <taxon>Dikarya</taxon>
        <taxon>Basidiomycota</taxon>
        <taxon>Agaricomycotina</taxon>
        <taxon>Agaricomycetes</taxon>
        <taxon>Hymenochaetales</taxon>
        <taxon>Schizoporaceae</taxon>
        <taxon>Schizopora</taxon>
    </lineage>
</organism>
<evidence type="ECO:0000313" key="2">
    <source>
        <dbReference type="Proteomes" id="UP000053477"/>
    </source>
</evidence>
<keyword evidence="2" id="KW-1185">Reference proteome</keyword>
<dbReference type="EMBL" id="KQ086151">
    <property type="protein sequence ID" value="KLO07256.1"/>
    <property type="molecule type" value="Genomic_DNA"/>
</dbReference>
<dbReference type="Proteomes" id="UP000053477">
    <property type="component" value="Unassembled WGS sequence"/>
</dbReference>
<reference evidence="1 2" key="1">
    <citation type="submission" date="2015-04" db="EMBL/GenBank/DDBJ databases">
        <title>Complete genome sequence of Schizopora paradoxa KUC8140, a cosmopolitan wood degrader in East Asia.</title>
        <authorList>
            <consortium name="DOE Joint Genome Institute"/>
            <person name="Min B."/>
            <person name="Park H."/>
            <person name="Jang Y."/>
            <person name="Kim J.-J."/>
            <person name="Kim K.H."/>
            <person name="Pangilinan J."/>
            <person name="Lipzen A."/>
            <person name="Riley R."/>
            <person name="Grigoriev I.V."/>
            <person name="Spatafora J.W."/>
            <person name="Choi I.-G."/>
        </authorList>
    </citation>
    <scope>NUCLEOTIDE SEQUENCE [LARGE SCALE GENOMIC DNA]</scope>
    <source>
        <strain evidence="1 2">KUC8140</strain>
    </source>
</reference>
<proteinExistence type="predicted"/>
<sequence length="157" mass="17971">MKELENIRSFSTVLKAPKLQTRIQGLGAFHIVLSKTRRVRHRMDMRFQNPKRTWMEENKEDVQNAFDAGVFLSLLLPICRGWRRDQQDQGEGFRQRSSIIKTGPCFNASSRIRRKNVTICDDSYELKSVIGQAASDDFQAACNPNFHPGHSANTFGV</sequence>
<evidence type="ECO:0000313" key="1">
    <source>
        <dbReference type="EMBL" id="KLO07256.1"/>
    </source>
</evidence>
<dbReference type="AlphaFoldDB" id="A0A0H2RR00"/>
<accession>A0A0H2RR00</accession>